<protein>
    <recommendedName>
        <fullName evidence="5">VTC domain-containing protein</fullName>
    </recommendedName>
</protein>
<dbReference type="PANTHER" id="PTHR46140">
    <property type="entry name" value="VACUOLAR TRANSPORTER CHAPERONE 1-RELATED"/>
    <property type="match status" value="1"/>
</dbReference>
<keyword evidence="2" id="KW-0812">Transmembrane</keyword>
<evidence type="ECO:0000259" key="5">
    <source>
        <dbReference type="Pfam" id="PF09359"/>
    </source>
</evidence>
<dbReference type="Gene3D" id="3.20.100.30">
    <property type="entry name" value="VTC, catalytic tunnel domain"/>
    <property type="match status" value="1"/>
</dbReference>
<comment type="caution">
    <text evidence="6">The sequence shown here is derived from an EMBL/GenBank/DDBJ whole genome shotgun (WGS) entry which is preliminary data.</text>
</comment>
<dbReference type="Proteomes" id="UP001465755">
    <property type="component" value="Unassembled WGS sequence"/>
</dbReference>
<dbReference type="InterPro" id="IPR042267">
    <property type="entry name" value="VTC_sf"/>
</dbReference>
<proteinExistence type="predicted"/>
<dbReference type="Pfam" id="PF09359">
    <property type="entry name" value="VTC"/>
    <property type="match status" value="1"/>
</dbReference>
<sequence length="382" mass="42603">MLEQFSHAYLRKRPLQAALRASERSPATESQPSALTLFAAKAQQAHVAVQQPTARTNGKHDHLDVVRSVPFVRSLEAEVDRLSRHVASYIEGLWLRLIDVVHQLQQSTAATPQSCGAEIHAARKACLEDLRGLCDSLGADLVAIHTFVAHNAYAAACLALQHDLGDEALPADSFPPDSWESPQPHAQLRIYAVCMHRCMLPGGPHGNLGALLVGLSDAYTWLRGLLAEQQLAGGTWVAPARFQRDTTKFWMRPQDAMRFKAEMIRHVPVLIYGHGPFLSGDIRQSPEDMVASLQRPHVGALTDWTAISSVYFDDSDFQTYTLRMKREDGASVVRVRWYGQRSMSGSQELFLERKVHREPWTGERSFKHNSINLSQTVNLLSS</sequence>
<evidence type="ECO:0000256" key="2">
    <source>
        <dbReference type="ARBA" id="ARBA00022692"/>
    </source>
</evidence>
<dbReference type="GO" id="GO:0006799">
    <property type="term" value="P:polyphosphate biosynthetic process"/>
    <property type="evidence" value="ECO:0007669"/>
    <property type="project" value="UniProtKB-ARBA"/>
</dbReference>
<keyword evidence="4" id="KW-0472">Membrane</keyword>
<evidence type="ECO:0000313" key="7">
    <source>
        <dbReference type="Proteomes" id="UP001465755"/>
    </source>
</evidence>
<feature type="domain" description="VTC" evidence="5">
    <location>
        <begin position="244"/>
        <end position="368"/>
    </location>
</feature>
<comment type="subcellular location">
    <subcellularLocation>
        <location evidence="1">Endomembrane system</location>
        <topology evidence="1">Multi-pass membrane protein</topology>
    </subcellularLocation>
</comment>
<dbReference type="PANTHER" id="PTHR46140:SF1">
    <property type="entry name" value="VACUOLAR TRANSPORTER CHAPERONE COMPLEX SUBUNIT 4-RELATED"/>
    <property type="match status" value="1"/>
</dbReference>
<dbReference type="GO" id="GO:0012505">
    <property type="term" value="C:endomembrane system"/>
    <property type="evidence" value="ECO:0007669"/>
    <property type="project" value="UniProtKB-SubCell"/>
</dbReference>
<keyword evidence="7" id="KW-1185">Reference proteome</keyword>
<gene>
    <name evidence="6" type="ORF">WJX73_000794</name>
</gene>
<dbReference type="InterPro" id="IPR051572">
    <property type="entry name" value="VTC_Complex_Subunit"/>
</dbReference>
<accession>A0AAW1PE49</accession>
<dbReference type="AlphaFoldDB" id="A0AAW1PE49"/>
<reference evidence="6 7" key="1">
    <citation type="journal article" date="2024" name="Nat. Commun.">
        <title>Phylogenomics reveals the evolutionary origins of lichenization in chlorophyte algae.</title>
        <authorList>
            <person name="Puginier C."/>
            <person name="Libourel C."/>
            <person name="Otte J."/>
            <person name="Skaloud P."/>
            <person name="Haon M."/>
            <person name="Grisel S."/>
            <person name="Petersen M."/>
            <person name="Berrin J.G."/>
            <person name="Delaux P.M."/>
            <person name="Dal Grande F."/>
            <person name="Keller J."/>
        </authorList>
    </citation>
    <scope>NUCLEOTIDE SEQUENCE [LARGE SCALE GENOMIC DNA]</scope>
    <source>
        <strain evidence="6 7">SAG 2036</strain>
    </source>
</reference>
<organism evidence="6 7">
    <name type="scientific">Symbiochloris irregularis</name>
    <dbReference type="NCBI Taxonomy" id="706552"/>
    <lineage>
        <taxon>Eukaryota</taxon>
        <taxon>Viridiplantae</taxon>
        <taxon>Chlorophyta</taxon>
        <taxon>core chlorophytes</taxon>
        <taxon>Trebouxiophyceae</taxon>
        <taxon>Trebouxiales</taxon>
        <taxon>Trebouxiaceae</taxon>
        <taxon>Symbiochloris</taxon>
    </lineage>
</organism>
<evidence type="ECO:0000256" key="1">
    <source>
        <dbReference type="ARBA" id="ARBA00004127"/>
    </source>
</evidence>
<evidence type="ECO:0000313" key="6">
    <source>
        <dbReference type="EMBL" id="KAK9808065.1"/>
    </source>
</evidence>
<keyword evidence="3" id="KW-1133">Transmembrane helix</keyword>
<evidence type="ECO:0000256" key="4">
    <source>
        <dbReference type="ARBA" id="ARBA00023136"/>
    </source>
</evidence>
<name>A0AAW1PE49_9CHLO</name>
<dbReference type="EMBL" id="JALJOQ010000027">
    <property type="protein sequence ID" value="KAK9808065.1"/>
    <property type="molecule type" value="Genomic_DNA"/>
</dbReference>
<dbReference type="InterPro" id="IPR018966">
    <property type="entry name" value="VTC_domain"/>
</dbReference>
<evidence type="ECO:0000256" key="3">
    <source>
        <dbReference type="ARBA" id="ARBA00022989"/>
    </source>
</evidence>